<sequence>MFAATKYIYNKTRTPSKSGGEQKPRCQHRLQSSQAAAAADDGLSTERTSIKTEDQHILPQSAPDDDAKCHLCQQQQRHDRIYRWKLICGLTLPYILSTLDLTIVATAVPSIASHFNKFDELNWIVTAFTLTSTTFIPIFGQLADVFGRHAVLQLAMFLMLVGSTLCAAAQSWGMLLLGRALQGTSSAGIMNIIMIVLADRVSLRENARNNSIFVFVGGLGYGVGPVVGGYLTDSNWRYCFLVPIPIAFISHIVIFVLLRNELVEGTVFKKGSRSSTVLPALATLDIVGAVLFIFGVGLIILGTAWGGPTYPWSSPEVLAPLIVGGACFVLFFLYEYFLEPGRLFARIFPKQVPMLPYSMFARRDTIWLAVLEFSSGAAMYSVFYFIGIYFTLVEAYPASRAGINLLYYIPGLGEEAGVYLAVYLCNVYPAQTFFTINTGTIAETTGFALLIWAISTQNTALINGMMVLAGAGTGLRLMPVNLHTAGVWPEKIAPAMSLMRFALPFGGTLGLTIMGSVFNNRFSRNTGSGDMAGLDVHDGSSLEYIAGLPSPEQEAIRTAGKEAIMWAFIAIMPVIGLSLATGLVMGNVWIKPERSRQRQEQAETGGEETSEGGHSEVIYVPYLLISPQNAPNTRPPQNKPRERLPKNPAPKPHIPPRASPSSIPLNQPPLINPRNLAPNTREEHPSALPTTPSENKQMKQSRHEHRPEEIKREAGC</sequence>
<feature type="region of interest" description="Disordered" evidence="5">
    <location>
        <begin position="9"/>
        <end position="44"/>
    </location>
</feature>
<feature type="transmembrane region" description="Helical" evidence="6">
    <location>
        <begin position="121"/>
        <end position="139"/>
    </location>
</feature>
<feature type="transmembrane region" description="Helical" evidence="6">
    <location>
        <begin position="405"/>
        <end position="425"/>
    </location>
</feature>
<name>A0AAN4PRM4_ASPLE</name>
<proteinExistence type="predicted"/>
<dbReference type="EMBL" id="BCLY01000016">
    <property type="protein sequence ID" value="GAQ11287.1"/>
    <property type="molecule type" value="Genomic_DNA"/>
</dbReference>
<feature type="region of interest" description="Disordered" evidence="5">
    <location>
        <begin position="593"/>
        <end position="614"/>
    </location>
</feature>
<dbReference type="SUPFAM" id="SSF103473">
    <property type="entry name" value="MFS general substrate transporter"/>
    <property type="match status" value="2"/>
</dbReference>
<feature type="transmembrane region" description="Helical" evidence="6">
    <location>
        <begin position="278"/>
        <end position="305"/>
    </location>
</feature>
<dbReference type="Proteomes" id="UP000051487">
    <property type="component" value="Unassembled WGS sequence"/>
</dbReference>
<comment type="subcellular location">
    <subcellularLocation>
        <location evidence="1">Membrane</location>
        <topology evidence="1">Multi-pass membrane protein</topology>
    </subcellularLocation>
</comment>
<evidence type="ECO:0000256" key="3">
    <source>
        <dbReference type="ARBA" id="ARBA00022989"/>
    </source>
</evidence>
<keyword evidence="2 6" id="KW-0812">Transmembrane</keyword>
<feature type="domain" description="Major facilitator superfamily (MFS) profile" evidence="7">
    <location>
        <begin position="86"/>
        <end position="588"/>
    </location>
</feature>
<feature type="transmembrane region" description="Helical" evidence="6">
    <location>
        <begin position="238"/>
        <end position="258"/>
    </location>
</feature>
<keyword evidence="4 6" id="KW-0472">Membrane</keyword>
<feature type="transmembrane region" description="Helical" evidence="6">
    <location>
        <begin position="180"/>
        <end position="198"/>
    </location>
</feature>
<feature type="transmembrane region" description="Helical" evidence="6">
    <location>
        <begin position="498"/>
        <end position="518"/>
    </location>
</feature>
<dbReference type="Gene3D" id="1.20.1250.20">
    <property type="entry name" value="MFS general substrate transporter like domains"/>
    <property type="match status" value="1"/>
</dbReference>
<evidence type="ECO:0000256" key="4">
    <source>
        <dbReference type="ARBA" id="ARBA00023136"/>
    </source>
</evidence>
<evidence type="ECO:0000256" key="5">
    <source>
        <dbReference type="SAM" id="MobiDB-lite"/>
    </source>
</evidence>
<dbReference type="Pfam" id="PF07690">
    <property type="entry name" value="MFS_1"/>
    <property type="match status" value="1"/>
</dbReference>
<evidence type="ECO:0000313" key="9">
    <source>
        <dbReference type="Proteomes" id="UP000051487"/>
    </source>
</evidence>
<dbReference type="InterPro" id="IPR020846">
    <property type="entry name" value="MFS_dom"/>
</dbReference>
<evidence type="ECO:0000313" key="8">
    <source>
        <dbReference type="EMBL" id="GAQ11287.1"/>
    </source>
</evidence>
<feature type="region of interest" description="Disordered" evidence="5">
    <location>
        <begin position="626"/>
        <end position="716"/>
    </location>
</feature>
<feature type="compositionally biased region" description="Pro residues" evidence="5">
    <location>
        <begin position="647"/>
        <end position="658"/>
    </location>
</feature>
<comment type="caution">
    <text evidence="8">The sequence shown here is derived from an EMBL/GenBank/DDBJ whole genome shotgun (WGS) entry which is preliminary data.</text>
</comment>
<evidence type="ECO:0000256" key="6">
    <source>
        <dbReference type="SAM" id="Phobius"/>
    </source>
</evidence>
<accession>A0AAN4PRM4</accession>
<gene>
    <name evidence="8" type="ORF">ALT_8608</name>
</gene>
<feature type="transmembrane region" description="Helical" evidence="6">
    <location>
        <begin position="563"/>
        <end position="590"/>
    </location>
</feature>
<dbReference type="InterPro" id="IPR011701">
    <property type="entry name" value="MFS"/>
</dbReference>
<organism evidence="8 9">
    <name type="scientific">Aspergillus lentulus</name>
    <dbReference type="NCBI Taxonomy" id="293939"/>
    <lineage>
        <taxon>Eukaryota</taxon>
        <taxon>Fungi</taxon>
        <taxon>Dikarya</taxon>
        <taxon>Ascomycota</taxon>
        <taxon>Pezizomycotina</taxon>
        <taxon>Eurotiomycetes</taxon>
        <taxon>Eurotiomycetidae</taxon>
        <taxon>Eurotiales</taxon>
        <taxon>Aspergillaceae</taxon>
        <taxon>Aspergillus</taxon>
        <taxon>Aspergillus subgen. Fumigati</taxon>
    </lineage>
</organism>
<dbReference type="GO" id="GO:0022857">
    <property type="term" value="F:transmembrane transporter activity"/>
    <property type="evidence" value="ECO:0007669"/>
    <property type="project" value="InterPro"/>
</dbReference>
<dbReference type="InterPro" id="IPR036259">
    <property type="entry name" value="MFS_trans_sf"/>
</dbReference>
<dbReference type="GO" id="GO:0005886">
    <property type="term" value="C:plasma membrane"/>
    <property type="evidence" value="ECO:0007669"/>
    <property type="project" value="TreeGrafter"/>
</dbReference>
<reference evidence="8 9" key="1">
    <citation type="submission" date="2015-11" db="EMBL/GenBank/DDBJ databases">
        <title>Aspergillus lentulus strain IFM 54703T.</title>
        <authorList>
            <person name="Kusuya Y."/>
            <person name="Sakai K."/>
            <person name="Kamei K."/>
            <person name="Takahashi H."/>
            <person name="Yaguchi T."/>
        </authorList>
    </citation>
    <scope>NUCLEOTIDE SEQUENCE [LARGE SCALE GENOMIC DNA]</scope>
    <source>
        <strain evidence="8 9">IFM 54703</strain>
    </source>
</reference>
<feature type="transmembrane region" description="Helical" evidence="6">
    <location>
        <begin position="317"/>
        <end position="337"/>
    </location>
</feature>
<feature type="transmembrane region" description="Helical" evidence="6">
    <location>
        <begin position="210"/>
        <end position="232"/>
    </location>
</feature>
<dbReference type="PANTHER" id="PTHR23501">
    <property type="entry name" value="MAJOR FACILITATOR SUPERFAMILY"/>
    <property type="match status" value="1"/>
</dbReference>
<evidence type="ECO:0000259" key="7">
    <source>
        <dbReference type="PROSITE" id="PS50850"/>
    </source>
</evidence>
<dbReference type="AlphaFoldDB" id="A0AAN4PRM4"/>
<feature type="transmembrane region" description="Helical" evidence="6">
    <location>
        <begin position="151"/>
        <end position="174"/>
    </location>
</feature>
<feature type="transmembrane region" description="Helical" evidence="6">
    <location>
        <begin position="366"/>
        <end position="393"/>
    </location>
</feature>
<evidence type="ECO:0000256" key="2">
    <source>
        <dbReference type="ARBA" id="ARBA00022692"/>
    </source>
</evidence>
<dbReference type="PANTHER" id="PTHR23501:SF39">
    <property type="entry name" value="MULTIDRUG TRANSPORTER, PUTATIVE (AFU_ORTHOLOGUE AFUA_1G05010)-RELATED"/>
    <property type="match status" value="1"/>
</dbReference>
<protein>
    <submittedName>
        <fullName evidence="8">Uncharacterized MFS-type transporter C1399.02</fullName>
    </submittedName>
</protein>
<evidence type="ECO:0000256" key="1">
    <source>
        <dbReference type="ARBA" id="ARBA00004141"/>
    </source>
</evidence>
<dbReference type="PRINTS" id="PR01036">
    <property type="entry name" value="TCRTETB"/>
</dbReference>
<dbReference type="FunFam" id="1.20.1250.20:FF:001087">
    <property type="entry name" value="MFS multidrug transporter, putative"/>
    <property type="match status" value="1"/>
</dbReference>
<feature type="compositionally biased region" description="Basic and acidic residues" evidence="5">
    <location>
        <begin position="705"/>
        <end position="716"/>
    </location>
</feature>
<dbReference type="PROSITE" id="PS50850">
    <property type="entry name" value="MFS"/>
    <property type="match status" value="1"/>
</dbReference>
<feature type="compositionally biased region" description="Low complexity" evidence="5">
    <location>
        <begin position="31"/>
        <end position="41"/>
    </location>
</feature>
<keyword evidence="3 6" id="KW-1133">Transmembrane helix</keyword>
<feature type="transmembrane region" description="Helical" evidence="6">
    <location>
        <begin position="86"/>
        <end position="109"/>
    </location>
</feature>